<dbReference type="EMBL" id="BOMV01000026">
    <property type="protein sequence ID" value="GIE95206.1"/>
    <property type="molecule type" value="Genomic_DNA"/>
</dbReference>
<protein>
    <recommendedName>
        <fullName evidence="3">N-acetyltransferase domain-containing protein</fullName>
    </recommendedName>
</protein>
<dbReference type="Gene3D" id="3.40.630.30">
    <property type="match status" value="1"/>
</dbReference>
<dbReference type="GO" id="GO:0016747">
    <property type="term" value="F:acyltransferase activity, transferring groups other than amino-acyl groups"/>
    <property type="evidence" value="ECO:0007669"/>
    <property type="project" value="InterPro"/>
</dbReference>
<dbReference type="Pfam" id="PF00583">
    <property type="entry name" value="Acetyltransf_1"/>
    <property type="match status" value="1"/>
</dbReference>
<dbReference type="Proteomes" id="UP000636960">
    <property type="component" value="Unassembled WGS sequence"/>
</dbReference>
<proteinExistence type="predicted"/>
<dbReference type="PANTHER" id="PTHR43877:SF2">
    <property type="entry name" value="AMINOALKYLPHOSPHONATE N-ACETYLTRANSFERASE-RELATED"/>
    <property type="match status" value="1"/>
</dbReference>
<sequence>MGDEPYLLTVRPCRESDLRLLEQTVPTGYHEARFARPGSAYLVAVRGGAPVGAGELWWHPKEPAVRERFPDCPEINGLTVGVAHQSRGAGTALVQAAERLAAERGRVRIGLGVDDQNVRAAALYGRLGYVDVGCEYLDRYHYLDDSGARHEVADACRFLVKALAG</sequence>
<dbReference type="InterPro" id="IPR016181">
    <property type="entry name" value="Acyl_CoA_acyltransferase"/>
</dbReference>
<reference evidence="4" key="1">
    <citation type="submission" date="2021-01" db="EMBL/GenBank/DDBJ databases">
        <title>Whole genome shotgun sequence of Actinoplanes rishiriensis NBRC 108556.</title>
        <authorList>
            <person name="Komaki H."/>
            <person name="Tamura T."/>
        </authorList>
    </citation>
    <scope>NUCLEOTIDE SEQUENCE</scope>
    <source>
        <strain evidence="4">NBRC 108556</strain>
    </source>
</reference>
<evidence type="ECO:0000259" key="3">
    <source>
        <dbReference type="PROSITE" id="PS51186"/>
    </source>
</evidence>
<keyword evidence="1" id="KW-0808">Transferase</keyword>
<accession>A0A919JU27</accession>
<dbReference type="PANTHER" id="PTHR43877">
    <property type="entry name" value="AMINOALKYLPHOSPHONATE N-ACETYLTRANSFERASE-RELATED-RELATED"/>
    <property type="match status" value="1"/>
</dbReference>
<dbReference type="InterPro" id="IPR050832">
    <property type="entry name" value="Bact_Acetyltransf"/>
</dbReference>
<evidence type="ECO:0000256" key="2">
    <source>
        <dbReference type="ARBA" id="ARBA00023315"/>
    </source>
</evidence>
<keyword evidence="2" id="KW-0012">Acyltransferase</keyword>
<evidence type="ECO:0000313" key="5">
    <source>
        <dbReference type="Proteomes" id="UP000636960"/>
    </source>
</evidence>
<dbReference type="CDD" id="cd04301">
    <property type="entry name" value="NAT_SF"/>
    <property type="match status" value="1"/>
</dbReference>
<feature type="domain" description="N-acetyltransferase" evidence="3">
    <location>
        <begin position="8"/>
        <end position="159"/>
    </location>
</feature>
<evidence type="ECO:0000256" key="1">
    <source>
        <dbReference type="ARBA" id="ARBA00022679"/>
    </source>
</evidence>
<dbReference type="RefSeq" id="WP_239162721.1">
    <property type="nucleotide sequence ID" value="NZ_BOMV01000026.1"/>
</dbReference>
<dbReference type="PROSITE" id="PS51186">
    <property type="entry name" value="GNAT"/>
    <property type="match status" value="1"/>
</dbReference>
<organism evidence="4 5">
    <name type="scientific">Paractinoplanes rishiriensis</name>
    <dbReference type="NCBI Taxonomy" id="1050105"/>
    <lineage>
        <taxon>Bacteria</taxon>
        <taxon>Bacillati</taxon>
        <taxon>Actinomycetota</taxon>
        <taxon>Actinomycetes</taxon>
        <taxon>Micromonosporales</taxon>
        <taxon>Micromonosporaceae</taxon>
        <taxon>Paractinoplanes</taxon>
    </lineage>
</organism>
<name>A0A919JU27_9ACTN</name>
<gene>
    <name evidence="4" type="ORF">Ari01nite_26710</name>
</gene>
<evidence type="ECO:0000313" key="4">
    <source>
        <dbReference type="EMBL" id="GIE95206.1"/>
    </source>
</evidence>
<dbReference type="AlphaFoldDB" id="A0A919JU27"/>
<keyword evidence="5" id="KW-1185">Reference proteome</keyword>
<comment type="caution">
    <text evidence="4">The sequence shown here is derived from an EMBL/GenBank/DDBJ whole genome shotgun (WGS) entry which is preliminary data.</text>
</comment>
<dbReference type="InterPro" id="IPR000182">
    <property type="entry name" value="GNAT_dom"/>
</dbReference>
<dbReference type="SUPFAM" id="SSF55729">
    <property type="entry name" value="Acyl-CoA N-acyltransferases (Nat)"/>
    <property type="match status" value="1"/>
</dbReference>